<dbReference type="Proteomes" id="UP000095463">
    <property type="component" value="Unassembled WGS sequence"/>
</dbReference>
<dbReference type="PROSITE" id="PS51257">
    <property type="entry name" value="PROKAR_LIPOPROTEIN"/>
    <property type="match status" value="1"/>
</dbReference>
<evidence type="ECO:0008006" key="4">
    <source>
        <dbReference type="Google" id="ProtNLM"/>
    </source>
</evidence>
<sequence>MTLKGYPALARIALAAALAAGLAACSMGGGGGQLSPGLSAPMNQPGARLNRVEALFLLNDFRRAQGAADVRGDTVLDNTAQSLATAYAKTGAQPVLPPGAVAMRLSAGYTTFAEVFSGWRAVPADAAAIADFTAKRAGLGVAYEPNSSHGVYWVLVLDD</sequence>
<proteinExistence type="predicted"/>
<dbReference type="SUPFAM" id="SSF55797">
    <property type="entry name" value="PR-1-like"/>
    <property type="match status" value="1"/>
</dbReference>
<dbReference type="AlphaFoldDB" id="A0A1E5XTE2"/>
<keyword evidence="1" id="KW-0732">Signal</keyword>
<accession>A0A1E5XTE2</accession>
<keyword evidence="3" id="KW-1185">Reference proteome</keyword>
<dbReference type="RefSeq" id="WP_069908963.1">
    <property type="nucleotide sequence ID" value="NZ_LAJE02000117.1"/>
</dbReference>
<dbReference type="InterPro" id="IPR035940">
    <property type="entry name" value="CAP_sf"/>
</dbReference>
<comment type="caution">
    <text evidence="2">The sequence shown here is derived from an EMBL/GenBank/DDBJ whole genome shotgun (WGS) entry which is preliminary data.</text>
</comment>
<feature type="chain" id="PRO_5009190504" description="SCP domain-containing protein" evidence="1">
    <location>
        <begin position="20"/>
        <end position="159"/>
    </location>
</feature>
<feature type="signal peptide" evidence="1">
    <location>
        <begin position="1"/>
        <end position="19"/>
    </location>
</feature>
<dbReference type="EMBL" id="LAJE02000117">
    <property type="protein sequence ID" value="OEO31870.1"/>
    <property type="molecule type" value="Genomic_DNA"/>
</dbReference>
<dbReference type="OrthoDB" id="7852865at2"/>
<reference evidence="2 3" key="1">
    <citation type="journal article" date="2015" name="Genome Announc.">
        <title>Genome Assemblies of Three Soil-Associated Devosia species: D. insulae, D. limi, and D. soli.</title>
        <authorList>
            <person name="Hassan Y.I."/>
            <person name="Lepp D."/>
            <person name="Zhou T."/>
        </authorList>
    </citation>
    <scope>NUCLEOTIDE SEQUENCE [LARGE SCALE GENOMIC DNA]</scope>
    <source>
        <strain evidence="2 3">DS-56</strain>
    </source>
</reference>
<name>A0A1E5XTE2_9HYPH</name>
<evidence type="ECO:0000313" key="2">
    <source>
        <dbReference type="EMBL" id="OEO31870.1"/>
    </source>
</evidence>
<evidence type="ECO:0000313" key="3">
    <source>
        <dbReference type="Proteomes" id="UP000095463"/>
    </source>
</evidence>
<gene>
    <name evidence="2" type="ORF">VW23_014185</name>
</gene>
<evidence type="ECO:0000256" key="1">
    <source>
        <dbReference type="SAM" id="SignalP"/>
    </source>
</evidence>
<organism evidence="2 3">
    <name type="scientific">Devosia insulae DS-56</name>
    <dbReference type="NCBI Taxonomy" id="1116389"/>
    <lineage>
        <taxon>Bacteria</taxon>
        <taxon>Pseudomonadati</taxon>
        <taxon>Pseudomonadota</taxon>
        <taxon>Alphaproteobacteria</taxon>
        <taxon>Hyphomicrobiales</taxon>
        <taxon>Devosiaceae</taxon>
        <taxon>Devosia</taxon>
    </lineage>
</organism>
<protein>
    <recommendedName>
        <fullName evidence="4">SCP domain-containing protein</fullName>
    </recommendedName>
</protein>